<name>A0A1W2ER83_9BACT</name>
<dbReference type="RefSeq" id="WP_084071774.1">
    <property type="nucleotide sequence ID" value="NZ_FWXY01000040.1"/>
</dbReference>
<accession>A0A1W2ER83</accession>
<gene>
    <name evidence="1" type="ORF">SAMN02746065_14010</name>
</gene>
<evidence type="ECO:0000313" key="2">
    <source>
        <dbReference type="Proteomes" id="UP000192418"/>
    </source>
</evidence>
<dbReference type="OrthoDB" id="530475at2"/>
<reference evidence="1 2" key="1">
    <citation type="submission" date="2017-04" db="EMBL/GenBank/DDBJ databases">
        <authorList>
            <person name="Afonso C.L."/>
            <person name="Miller P.J."/>
            <person name="Scott M.A."/>
            <person name="Spackman E."/>
            <person name="Goraichik I."/>
            <person name="Dimitrov K.M."/>
            <person name="Suarez D.L."/>
            <person name="Swayne D.E."/>
        </authorList>
    </citation>
    <scope>NUCLEOTIDE SEQUENCE [LARGE SCALE GENOMIC DNA]</scope>
    <source>
        <strain evidence="1 2">DSM 3385</strain>
    </source>
</reference>
<dbReference type="AlphaFoldDB" id="A0A1W2ER83"/>
<sequence>MKTLYTTEEKQNWMRLLALSPTGMLERQLNMLERVPGYKFLKQPEVGLAMIQARACGNGKPFNFGEIPLTRCVVSMGGYTGYGYVSGRKKRHAVMMAVFDALLQDPEHHEDLQKSLLEPIAKKLEEKKQQKAQETGSTKVDFFTMVRGEDN</sequence>
<dbReference type="EMBL" id="FWXY01000040">
    <property type="protein sequence ID" value="SMD12214.1"/>
    <property type="molecule type" value="Genomic_DNA"/>
</dbReference>
<dbReference type="Pfam" id="PF06754">
    <property type="entry name" value="PhnG"/>
    <property type="match status" value="1"/>
</dbReference>
<dbReference type="InterPro" id="IPR009609">
    <property type="entry name" value="Phosphonate_metab_PhnG"/>
</dbReference>
<dbReference type="GO" id="GO:0015716">
    <property type="term" value="P:organic phosphonate transport"/>
    <property type="evidence" value="ECO:0007669"/>
    <property type="project" value="InterPro"/>
</dbReference>
<organism evidence="1 2">
    <name type="scientific">Desulfocicer vacuolatum DSM 3385</name>
    <dbReference type="NCBI Taxonomy" id="1121400"/>
    <lineage>
        <taxon>Bacteria</taxon>
        <taxon>Pseudomonadati</taxon>
        <taxon>Thermodesulfobacteriota</taxon>
        <taxon>Desulfobacteria</taxon>
        <taxon>Desulfobacterales</taxon>
        <taxon>Desulfobacteraceae</taxon>
        <taxon>Desulfocicer</taxon>
    </lineage>
</organism>
<dbReference type="Proteomes" id="UP000192418">
    <property type="component" value="Unassembled WGS sequence"/>
</dbReference>
<dbReference type="STRING" id="1121400.SAMN02746065_14010"/>
<keyword evidence="2" id="KW-1185">Reference proteome</keyword>
<dbReference type="GO" id="GO:0019634">
    <property type="term" value="P:organic phosphonate metabolic process"/>
    <property type="evidence" value="ECO:0007669"/>
    <property type="project" value="InterPro"/>
</dbReference>
<protein>
    <submittedName>
        <fullName evidence="1">Alpha-D-ribose 1-methylphosphonate 5-triphosphate synthase subunit PhnG</fullName>
    </submittedName>
</protein>
<proteinExistence type="predicted"/>
<dbReference type="NCBIfam" id="TIGR03293">
    <property type="entry name" value="PhnG_redo"/>
    <property type="match status" value="1"/>
</dbReference>
<evidence type="ECO:0000313" key="1">
    <source>
        <dbReference type="EMBL" id="SMD12214.1"/>
    </source>
</evidence>